<organism evidence="5 6">
    <name type="scientific">Choanephora cucurbitarum</name>
    <dbReference type="NCBI Taxonomy" id="101091"/>
    <lineage>
        <taxon>Eukaryota</taxon>
        <taxon>Fungi</taxon>
        <taxon>Fungi incertae sedis</taxon>
        <taxon>Mucoromycota</taxon>
        <taxon>Mucoromycotina</taxon>
        <taxon>Mucoromycetes</taxon>
        <taxon>Mucorales</taxon>
        <taxon>Mucorineae</taxon>
        <taxon>Choanephoraceae</taxon>
        <taxon>Choanephoroideae</taxon>
        <taxon>Choanephora</taxon>
    </lineage>
</organism>
<dbReference type="InterPro" id="IPR046869">
    <property type="entry name" value="SLM1/RGC1-like_PH"/>
</dbReference>
<feature type="region of interest" description="Disordered" evidence="2">
    <location>
        <begin position="29"/>
        <end position="48"/>
    </location>
</feature>
<gene>
    <name evidence="5" type="primary">SLM2_0</name>
    <name evidence="5" type="ORF">A0J61_10505</name>
</gene>
<dbReference type="Gene3D" id="2.30.29.30">
    <property type="entry name" value="Pleckstrin-homology domain (PH domain)/Phosphotyrosine-binding domain (PTB)"/>
    <property type="match status" value="1"/>
</dbReference>
<dbReference type="Proteomes" id="UP000093000">
    <property type="component" value="Unassembled WGS sequence"/>
</dbReference>
<feature type="domain" description="SLM1/RGC1-like BAR-like" evidence="4">
    <location>
        <begin position="226"/>
        <end position="404"/>
    </location>
</feature>
<feature type="region of interest" description="Disordered" evidence="2">
    <location>
        <begin position="72"/>
        <end position="92"/>
    </location>
</feature>
<feature type="compositionally biased region" description="Polar residues" evidence="2">
    <location>
        <begin position="72"/>
        <end position="83"/>
    </location>
</feature>
<evidence type="ECO:0000313" key="6">
    <source>
        <dbReference type="Proteomes" id="UP000093000"/>
    </source>
</evidence>
<keyword evidence="1" id="KW-0597">Phosphoprotein</keyword>
<dbReference type="InterPro" id="IPR011993">
    <property type="entry name" value="PH-like_dom_sf"/>
</dbReference>
<proteinExistence type="predicted"/>
<feature type="region of interest" description="Disordered" evidence="2">
    <location>
        <begin position="120"/>
        <end position="147"/>
    </location>
</feature>
<feature type="compositionally biased region" description="Low complexity" evidence="2">
    <location>
        <begin position="135"/>
        <end position="147"/>
    </location>
</feature>
<evidence type="ECO:0000256" key="1">
    <source>
        <dbReference type="ARBA" id="ARBA00022553"/>
    </source>
</evidence>
<dbReference type="InParanoid" id="A0A1C7MX85"/>
<name>A0A1C7MX85_9FUNG</name>
<evidence type="ECO:0000259" key="3">
    <source>
        <dbReference type="Pfam" id="PF20399"/>
    </source>
</evidence>
<dbReference type="AlphaFoldDB" id="A0A1C7MX85"/>
<feature type="domain" description="SLM1/RGC1-like PH" evidence="3">
    <location>
        <begin position="423"/>
        <end position="489"/>
    </location>
</feature>
<accession>A0A1C7MX85</accession>
<dbReference type="InterPro" id="IPR046868">
    <property type="entry name" value="BAR_4"/>
</dbReference>
<dbReference type="OrthoDB" id="5598057at2759"/>
<evidence type="ECO:0000313" key="5">
    <source>
        <dbReference type="EMBL" id="OBZ81447.1"/>
    </source>
</evidence>
<dbReference type="Pfam" id="PF20400">
    <property type="entry name" value="BAR_4"/>
    <property type="match status" value="1"/>
</dbReference>
<comment type="caution">
    <text evidence="5">The sequence shown here is derived from an EMBL/GenBank/DDBJ whole genome shotgun (WGS) entry which is preliminary data.</text>
</comment>
<dbReference type="SUPFAM" id="SSF50729">
    <property type="entry name" value="PH domain-like"/>
    <property type="match status" value="1"/>
</dbReference>
<dbReference type="PANTHER" id="PTHR31941:SF1">
    <property type="entry name" value="CYTOSKELETAL SIGNALING PROTEIN SLM1"/>
    <property type="match status" value="1"/>
</dbReference>
<reference evidence="5 6" key="1">
    <citation type="submission" date="2016-03" db="EMBL/GenBank/DDBJ databases">
        <title>Choanephora cucurbitarum.</title>
        <authorList>
            <person name="Min B."/>
            <person name="Park H."/>
            <person name="Park J.-H."/>
            <person name="Shin H.-D."/>
            <person name="Choi I.-G."/>
        </authorList>
    </citation>
    <scope>NUCLEOTIDE SEQUENCE [LARGE SCALE GENOMIC DNA]</scope>
    <source>
        <strain evidence="5 6">KUS-F28377</strain>
    </source>
</reference>
<keyword evidence="6" id="KW-1185">Reference proteome</keyword>
<protein>
    <submittedName>
        <fullName evidence="5">Phosphatidylinositol 4,5-bisphosphate-binding protein SLM2</fullName>
    </submittedName>
</protein>
<dbReference type="EMBL" id="LUGH01001205">
    <property type="protein sequence ID" value="OBZ81447.1"/>
    <property type="molecule type" value="Genomic_DNA"/>
</dbReference>
<dbReference type="PANTHER" id="PTHR31941">
    <property type="entry name" value="CYTOSKELETAL SIGNALING PROTEIN SLM1"/>
    <property type="match status" value="1"/>
</dbReference>
<dbReference type="Pfam" id="PF20399">
    <property type="entry name" value="PH_20"/>
    <property type="match status" value="1"/>
</dbReference>
<sequence length="605" mass="68699">MNFNQLDRPLSSRFQEHFDYQLAPPAELLSDSSSKGIESNLEKKKKRKSTPLFALNTTAPITRIDPLIPLSSQVPTASKSTPANKPIKLSHSKSQPVIQAHPLPSQSMTNVVSTRQKKHRRHTSLAAEPVPPLPALSSDLTSPTTSTNIATAPLTDYVPIMRRAITSNQTRNRAEIIIKRYESWSKFIAALSSWISGLIKQSTQSERTFEQLKLFPSNSTNTGNLSINQIHQALSDFTTDLATQEREYVQQLKGFLPVLESYRKDCLTTIKQLKNRNDLNMEELVKRAGLTGSLISQLKRTCHEAHLAFKKGMPIANDPWLANLHVLRQLKKETDEENRLRSLMIPIQQAISDFEQRLLKSVEQAIKLCFEKYSALLTQDKLTSLQSALDHAVTDNWTSFVQKNKQQLVDEQNPTKHYLHINYACKQDPFVLTLFKGEIERRSSVLGKYTPWFFVLTESGFLYQFKLNDKISPESSIYIPKSTIVPCFDINRPISELEQCNQPYSFEIQRCGSVLHRDKSSVFRTSHLDDIVTWCRLLNQVANRSPDTIVRQETTPPPSPLTPLKISNDIIPLSTPEESPVSFKQFPLDQTTLNHKQYAPQLNLG</sequence>
<evidence type="ECO:0000256" key="2">
    <source>
        <dbReference type="SAM" id="MobiDB-lite"/>
    </source>
</evidence>
<evidence type="ECO:0000259" key="4">
    <source>
        <dbReference type="Pfam" id="PF20400"/>
    </source>
</evidence>